<gene>
    <name evidence="1" type="ORF">CN495_07520</name>
</gene>
<sequence length="228" mass="26364">MCHIRDGIQIERKLVGEMLLETEEQLLARTYGEIEFLHGHLNHMGFSWAIPEVSDKVFMRRLGIPLRNVVEMRKDPQYMEKKIAWLEAVMEDYSHKKFLEELNHTMFIVLAHNDVVNRMLEQGFTSRQICASLGVMFPSSRMGKVNDLAGKLVRHGEEKARKAGWLLYAIRRGMTIKGMVKECPEDFRDIKECHKLLIGAGLTTARIKDLEAYGRKLKKAEKQLQHAS</sequence>
<reference evidence="1 2" key="1">
    <citation type="submission" date="2017-09" db="EMBL/GenBank/DDBJ databases">
        <title>Large-scale bioinformatics analysis of Bacillus genomes uncovers conserved roles of natural products in bacterial physiology.</title>
        <authorList>
            <consortium name="Agbiome Team Llc"/>
            <person name="Bleich R.M."/>
            <person name="Kirk G.J."/>
            <person name="Santa Maria K.C."/>
            <person name="Allen S.E."/>
            <person name="Farag S."/>
            <person name="Shank E.A."/>
            <person name="Bowers A."/>
        </authorList>
    </citation>
    <scope>NUCLEOTIDE SEQUENCE [LARGE SCALE GENOMIC DNA]</scope>
    <source>
        <strain evidence="1 2">AFS005140</strain>
    </source>
</reference>
<evidence type="ECO:0000313" key="1">
    <source>
        <dbReference type="EMBL" id="PER55594.1"/>
    </source>
</evidence>
<dbReference type="EMBL" id="NTYF01000023">
    <property type="protein sequence ID" value="PER55594.1"/>
    <property type="molecule type" value="Genomic_DNA"/>
</dbReference>
<evidence type="ECO:0000313" key="2">
    <source>
        <dbReference type="Proteomes" id="UP000219897"/>
    </source>
</evidence>
<accession>A0ABD6SGE7</accession>
<protein>
    <submittedName>
        <fullName evidence="1">Uncharacterized protein</fullName>
    </submittedName>
</protein>
<dbReference type="RefSeq" id="WP_098316943.1">
    <property type="nucleotide sequence ID" value="NZ_NTYF01000023.1"/>
</dbReference>
<organism evidence="1 2">
    <name type="scientific">Bacillus thuringiensis</name>
    <dbReference type="NCBI Taxonomy" id="1428"/>
    <lineage>
        <taxon>Bacteria</taxon>
        <taxon>Bacillati</taxon>
        <taxon>Bacillota</taxon>
        <taxon>Bacilli</taxon>
        <taxon>Bacillales</taxon>
        <taxon>Bacillaceae</taxon>
        <taxon>Bacillus</taxon>
        <taxon>Bacillus cereus group</taxon>
    </lineage>
</organism>
<comment type="caution">
    <text evidence="1">The sequence shown here is derived from an EMBL/GenBank/DDBJ whole genome shotgun (WGS) entry which is preliminary data.</text>
</comment>
<name>A0ABD6SGE7_BACTU</name>
<proteinExistence type="predicted"/>
<dbReference type="Proteomes" id="UP000219897">
    <property type="component" value="Unassembled WGS sequence"/>
</dbReference>
<dbReference type="AlphaFoldDB" id="A0ABD6SGE7"/>